<feature type="domain" description="Rho-GAP" evidence="1">
    <location>
        <begin position="1"/>
        <end position="209"/>
    </location>
</feature>
<dbReference type="PROSITE" id="PS50238">
    <property type="entry name" value="RHOGAP"/>
    <property type="match status" value="1"/>
</dbReference>
<dbReference type="SUPFAM" id="SSF48350">
    <property type="entry name" value="GTPase activation domain, GAP"/>
    <property type="match status" value="1"/>
</dbReference>
<dbReference type="PANTHER" id="PTHR39596:SF2">
    <property type="entry name" value="HET DOMAIN PROTEIN (AFU_ORTHOLOGUE AFUA_1G17550)-RELATED"/>
    <property type="match status" value="1"/>
</dbReference>
<dbReference type="GO" id="GO:0007165">
    <property type="term" value="P:signal transduction"/>
    <property type="evidence" value="ECO:0007669"/>
    <property type="project" value="InterPro"/>
</dbReference>
<sequence length="955" mass="104445">MGRLPAVVRDCIQLLQGPNMQPEGLFRQSPDLPSLIAIQRAYDEGHSISPEVFGGNAHLAAAVLQKYLHDLPQPIFPESVCPIIQWCPLPSNNEDDTSGVMFIRKTLLPLLSPSSLILLRHVMHLLHKISSRPFSHNSMIAHSLAEAILPSLVDVSDARDMGVCPVSRKPSSGVSILPSVQPHSHTLGQEGATLVAVIELCIQRYYEIFEGSADSAEAQTPEAETLLFRCTTWLGGKHDGYLLSSFGDYTKHRHASPTSNMANFDALAYAAVCQSQLTLGFLEAVVERKVPEGLLLQKTHTGDVVLNSRNLPLILRDWRRRIRRLSAADTPALVQWYRRVHTTLGEAYAMLLNELRRPDISPFRIAGVPRDTVAQILCTIAAIGEALTNSRKQFSMPIVAGFDWSFVIGVLDTFGSEMVAAGWCPYTVRLLGGSVCKLGYASTCAPYIRQSRALGSLKHDKCSPQGCIMNSVDTENYTNLHAHTTCSCCYSKPDSSAVIGALSDWLVPVVALQDSSKDAPGFRSFYQIIASSCSNPVRTTSMNSSIEPAEITCTNSTNTPYVAISHVWADGLGSTTETGLPTCQLRRLAGLTRQLVPGGAFWMDALCVPERKDMRKRAIGLMAKTYKEAAAVLVVDAGIRSCSLKAPLEKKLLHLVSSAWMQRLWTLQEALLAQKLVFEFSDGIAALSELIPTGDALFDVIKSSLAAEVFRLCKRQNFSDQGPSGFGLGDVARSLRWRTTSRLEDETLAVASLLNADAFELVNLPPNERMRTLLLRVGSVPRGILFLAGPKLSNVGFRWAPSTLMGGEGIQMAVDKYDAVCTPEGLMAIYFCIYFVEASFQQSEIWFLRDASTGQLYSVRDIHAETTPPTTSAATYTCGGLLFLSSLPSPQTIEFGVAVLIRANEQTARTAEPRFPCEYVKRLMVTSVLDSEPKRARNPVVIQSRGSSRLAACIS</sequence>
<dbReference type="InterPro" id="IPR008936">
    <property type="entry name" value="Rho_GTPase_activation_prot"/>
</dbReference>
<dbReference type="Pfam" id="PF00620">
    <property type="entry name" value="RhoGAP"/>
    <property type="match status" value="1"/>
</dbReference>
<dbReference type="PANTHER" id="PTHR39596">
    <property type="match status" value="1"/>
</dbReference>
<dbReference type="OrthoDB" id="2426273at2759"/>
<dbReference type="SMART" id="SM00324">
    <property type="entry name" value="RhoGAP"/>
    <property type="match status" value="1"/>
</dbReference>
<dbReference type="Gene3D" id="1.10.555.10">
    <property type="entry name" value="Rho GTPase activation protein"/>
    <property type="match status" value="1"/>
</dbReference>
<dbReference type="Proteomes" id="UP000027195">
    <property type="component" value="Unassembled WGS sequence"/>
</dbReference>
<evidence type="ECO:0000313" key="3">
    <source>
        <dbReference type="Proteomes" id="UP000027195"/>
    </source>
</evidence>
<evidence type="ECO:0000259" key="1">
    <source>
        <dbReference type="PROSITE" id="PS50238"/>
    </source>
</evidence>
<dbReference type="InParanoid" id="A0A067MDV6"/>
<protein>
    <recommendedName>
        <fullName evidence="1">Rho-GAP domain-containing protein</fullName>
    </recommendedName>
</protein>
<accession>A0A067MDV6</accession>
<proteinExistence type="predicted"/>
<dbReference type="EMBL" id="KL198074">
    <property type="protein sequence ID" value="KDQ09771.1"/>
    <property type="molecule type" value="Genomic_DNA"/>
</dbReference>
<name>A0A067MDV6_BOTB1</name>
<dbReference type="InterPro" id="IPR000198">
    <property type="entry name" value="RhoGAP_dom"/>
</dbReference>
<dbReference type="AlphaFoldDB" id="A0A067MDV6"/>
<reference evidence="3" key="1">
    <citation type="journal article" date="2014" name="Proc. Natl. Acad. Sci. U.S.A.">
        <title>Extensive sampling of basidiomycete genomes demonstrates inadequacy of the white-rot/brown-rot paradigm for wood decay fungi.</title>
        <authorList>
            <person name="Riley R."/>
            <person name="Salamov A.A."/>
            <person name="Brown D.W."/>
            <person name="Nagy L.G."/>
            <person name="Floudas D."/>
            <person name="Held B.W."/>
            <person name="Levasseur A."/>
            <person name="Lombard V."/>
            <person name="Morin E."/>
            <person name="Otillar R."/>
            <person name="Lindquist E.A."/>
            <person name="Sun H."/>
            <person name="LaButti K.M."/>
            <person name="Schmutz J."/>
            <person name="Jabbour D."/>
            <person name="Luo H."/>
            <person name="Baker S.E."/>
            <person name="Pisabarro A.G."/>
            <person name="Walton J.D."/>
            <person name="Blanchette R.A."/>
            <person name="Henrissat B."/>
            <person name="Martin F."/>
            <person name="Cullen D."/>
            <person name="Hibbett D.S."/>
            <person name="Grigoriev I.V."/>
        </authorList>
    </citation>
    <scope>NUCLEOTIDE SEQUENCE [LARGE SCALE GENOMIC DNA]</scope>
    <source>
        <strain evidence="3">FD-172 SS1</strain>
    </source>
</reference>
<dbReference type="HOGENOM" id="CLU_009388_1_0_1"/>
<dbReference type="CDD" id="cd00159">
    <property type="entry name" value="RhoGAP"/>
    <property type="match status" value="1"/>
</dbReference>
<keyword evidence="3" id="KW-1185">Reference proteome</keyword>
<organism evidence="2 3">
    <name type="scientific">Botryobasidium botryosum (strain FD-172 SS1)</name>
    <dbReference type="NCBI Taxonomy" id="930990"/>
    <lineage>
        <taxon>Eukaryota</taxon>
        <taxon>Fungi</taxon>
        <taxon>Dikarya</taxon>
        <taxon>Basidiomycota</taxon>
        <taxon>Agaricomycotina</taxon>
        <taxon>Agaricomycetes</taxon>
        <taxon>Cantharellales</taxon>
        <taxon>Botryobasidiaceae</taxon>
        <taxon>Botryobasidium</taxon>
    </lineage>
</organism>
<evidence type="ECO:0000313" key="2">
    <source>
        <dbReference type="EMBL" id="KDQ09771.1"/>
    </source>
</evidence>
<dbReference type="STRING" id="930990.A0A067MDV6"/>
<gene>
    <name evidence="2" type="ORF">BOTBODRAFT_507564</name>
</gene>